<dbReference type="Pfam" id="PF01370">
    <property type="entry name" value="Epimerase"/>
    <property type="match status" value="1"/>
</dbReference>
<dbReference type="InterPro" id="IPR001509">
    <property type="entry name" value="Epimerase_deHydtase"/>
</dbReference>
<sequence length="324" mass="35174">MKLLISGGTGFFGKALLRHFLGRALESGMPDFAQIVVLSRAPRRFLDQHPEFDGLPWLRFHEGDILSPQTLPHTDRFSHILHAAADSTDAARLTPLERYDQIAAGTRHMLELAATTGASRFLLTSSGGAYGPQPADMVAMPEHLHSMPDPLNPGNVYSLAKRQAEHLCALYAAQYGFEAVVARCFAFVGEDLPLNAHFAIGNFIRDALYGQEIVVGGDGSPVRSYMHQADLAQWLTFLLRDGKAGEAYNVGSSEAVTVAELAGLVRELVAPDKPVRIMAKAVADNPGRNRYIPDISKAQALGAPPVRGLRQAIADTVQSLRQRS</sequence>
<evidence type="ECO:0000259" key="3">
    <source>
        <dbReference type="Pfam" id="PF01370"/>
    </source>
</evidence>
<reference evidence="4 5" key="1">
    <citation type="journal article" date="2013" name="Front. Microbiol.">
        <title>The genome of the endophytic bacterium H. frisingense GSF30(T) identifies diverse strategies in the Herbaspirillum genus to interact with plants.</title>
        <authorList>
            <person name="Straub D."/>
            <person name="Rothballer M."/>
            <person name="Hartmann A."/>
            <person name="Ludewig U."/>
        </authorList>
    </citation>
    <scope>NUCLEOTIDE SEQUENCE [LARGE SCALE GENOMIC DNA]</scope>
    <source>
        <strain evidence="4 5">GSF30</strain>
    </source>
</reference>
<dbReference type="EMBL" id="AEEC02000001">
    <property type="protein sequence ID" value="EOA06819.1"/>
    <property type="molecule type" value="Genomic_DNA"/>
</dbReference>
<gene>
    <name evidence="4" type="ORF">HFRIS_000860</name>
</gene>
<proteinExistence type="inferred from homology"/>
<dbReference type="SUPFAM" id="SSF51735">
    <property type="entry name" value="NAD(P)-binding Rossmann-fold domains"/>
    <property type="match status" value="1"/>
</dbReference>
<name>A0AAI9N5V7_9BURK</name>
<dbReference type="AlphaFoldDB" id="A0AAI9N5V7"/>
<accession>A0AAI9N5V7</accession>
<comment type="caution">
    <text evidence="4">The sequence shown here is derived from an EMBL/GenBank/DDBJ whole genome shotgun (WGS) entry which is preliminary data.</text>
</comment>
<evidence type="ECO:0000256" key="1">
    <source>
        <dbReference type="ARBA" id="ARBA00005125"/>
    </source>
</evidence>
<protein>
    <submittedName>
        <fullName evidence="4">NAD-dependent epimerase/dehydratase</fullName>
    </submittedName>
</protein>
<comment type="pathway">
    <text evidence="1">Bacterial outer membrane biogenesis; LPS O-antigen biosynthesis.</text>
</comment>
<comment type="similarity">
    <text evidence="2">Belongs to the NAD(P)-dependent epimerase/dehydratase family.</text>
</comment>
<dbReference type="RefSeq" id="WP_006461301.1">
    <property type="nucleotide sequence ID" value="NZ_AEEC02000001.1"/>
</dbReference>
<dbReference type="InterPro" id="IPR036291">
    <property type="entry name" value="NAD(P)-bd_dom_sf"/>
</dbReference>
<dbReference type="Gene3D" id="3.40.50.720">
    <property type="entry name" value="NAD(P)-binding Rossmann-like Domain"/>
    <property type="match status" value="1"/>
</dbReference>
<evidence type="ECO:0000313" key="5">
    <source>
        <dbReference type="Proteomes" id="UP000006772"/>
    </source>
</evidence>
<evidence type="ECO:0000256" key="2">
    <source>
        <dbReference type="ARBA" id="ARBA00007637"/>
    </source>
</evidence>
<dbReference type="PANTHER" id="PTHR43000">
    <property type="entry name" value="DTDP-D-GLUCOSE 4,6-DEHYDRATASE-RELATED"/>
    <property type="match status" value="1"/>
</dbReference>
<evidence type="ECO:0000313" key="4">
    <source>
        <dbReference type="EMBL" id="EOA06819.1"/>
    </source>
</evidence>
<feature type="domain" description="NAD-dependent epimerase/dehydratase" evidence="3">
    <location>
        <begin position="4"/>
        <end position="251"/>
    </location>
</feature>
<dbReference type="Proteomes" id="UP000006772">
    <property type="component" value="Unassembled WGS sequence"/>
</dbReference>
<organism evidence="4 5">
    <name type="scientific">Herbaspirillum frisingense GSF30</name>
    <dbReference type="NCBI Taxonomy" id="864073"/>
    <lineage>
        <taxon>Bacteria</taxon>
        <taxon>Pseudomonadati</taxon>
        <taxon>Pseudomonadota</taxon>
        <taxon>Betaproteobacteria</taxon>
        <taxon>Burkholderiales</taxon>
        <taxon>Oxalobacteraceae</taxon>
        <taxon>Herbaspirillum</taxon>
    </lineage>
</organism>